<evidence type="ECO:0000256" key="2">
    <source>
        <dbReference type="SAM" id="MobiDB-lite"/>
    </source>
</evidence>
<sequence>MQLKCRFYEQKYPEVDDVVMVKMRNIADMGAYVDLLEYNSIEAKESGKGRVTSEAGFRSPRTPTPGIDGTPGFYRTATPGEEATPEPEEKSSPNRMALFPRIPLPKQDGSLPPHPPPQTGWLSFPRFPDQFLAWHDEQPTEDTKSMQDEL</sequence>
<proteinExistence type="predicted"/>
<accession>A0A7R8ZTM6</accession>
<feature type="region of interest" description="Disordered" evidence="2">
    <location>
        <begin position="45"/>
        <end position="150"/>
    </location>
</feature>
<keyword evidence="1" id="KW-0648">Protein biosynthesis</keyword>
<dbReference type="InterPro" id="IPR011488">
    <property type="entry name" value="TIF_2_asu"/>
</dbReference>
<evidence type="ECO:0000313" key="3">
    <source>
        <dbReference type="EMBL" id="CAD7231319.1"/>
    </source>
</evidence>
<dbReference type="InterPro" id="IPR012340">
    <property type="entry name" value="NA-bd_OB-fold"/>
</dbReference>
<dbReference type="PANTHER" id="PTHR10602:SF0">
    <property type="entry name" value="EUKARYOTIC TRANSLATION INITIATION FACTOR 2 SUBUNIT 1"/>
    <property type="match status" value="1"/>
</dbReference>
<protein>
    <submittedName>
        <fullName evidence="3">Uncharacterized protein</fullName>
    </submittedName>
</protein>
<name>A0A7R8ZTM6_9CRUS</name>
<reference evidence="3" key="1">
    <citation type="submission" date="2020-11" db="EMBL/GenBank/DDBJ databases">
        <authorList>
            <person name="Tran Van P."/>
        </authorList>
    </citation>
    <scope>NUCLEOTIDE SEQUENCE</scope>
</reference>
<dbReference type="EMBL" id="OB663379">
    <property type="protein sequence ID" value="CAD7231319.1"/>
    <property type="molecule type" value="Genomic_DNA"/>
</dbReference>
<dbReference type="GO" id="GO:0003723">
    <property type="term" value="F:RNA binding"/>
    <property type="evidence" value="ECO:0007669"/>
    <property type="project" value="InterPro"/>
</dbReference>
<dbReference type="Gene3D" id="2.40.50.140">
    <property type="entry name" value="Nucleic acid-binding proteins"/>
    <property type="match status" value="1"/>
</dbReference>
<dbReference type="GO" id="GO:0003743">
    <property type="term" value="F:translation initiation factor activity"/>
    <property type="evidence" value="ECO:0007669"/>
    <property type="project" value="InterPro"/>
</dbReference>
<dbReference type="OrthoDB" id="1685042at2759"/>
<dbReference type="AlphaFoldDB" id="A0A7R8ZTM6"/>
<gene>
    <name evidence="3" type="ORF">CTOB1V02_LOCUS9167</name>
</gene>
<dbReference type="PANTHER" id="PTHR10602">
    <property type="entry name" value="EUKARYOTIC TRANSLATION INITIATION FACTOR 2 SUBUNIT 1"/>
    <property type="match status" value="1"/>
</dbReference>
<dbReference type="GO" id="GO:0005850">
    <property type="term" value="C:eukaryotic translation initiation factor 2 complex"/>
    <property type="evidence" value="ECO:0007669"/>
    <property type="project" value="TreeGrafter"/>
</dbReference>
<dbReference type="GO" id="GO:0033290">
    <property type="term" value="C:eukaryotic 48S preinitiation complex"/>
    <property type="evidence" value="ECO:0007669"/>
    <property type="project" value="TreeGrafter"/>
</dbReference>
<evidence type="ECO:0000256" key="1">
    <source>
        <dbReference type="ARBA" id="ARBA00022917"/>
    </source>
</evidence>
<dbReference type="GO" id="GO:0043022">
    <property type="term" value="F:ribosome binding"/>
    <property type="evidence" value="ECO:0007669"/>
    <property type="project" value="TreeGrafter"/>
</dbReference>
<organism evidence="3">
    <name type="scientific">Cyprideis torosa</name>
    <dbReference type="NCBI Taxonomy" id="163714"/>
    <lineage>
        <taxon>Eukaryota</taxon>
        <taxon>Metazoa</taxon>
        <taxon>Ecdysozoa</taxon>
        <taxon>Arthropoda</taxon>
        <taxon>Crustacea</taxon>
        <taxon>Oligostraca</taxon>
        <taxon>Ostracoda</taxon>
        <taxon>Podocopa</taxon>
        <taxon>Podocopida</taxon>
        <taxon>Cytherocopina</taxon>
        <taxon>Cytheroidea</taxon>
        <taxon>Cytherideidae</taxon>
        <taxon>Cyprideis</taxon>
    </lineage>
</organism>
<feature type="compositionally biased region" description="Basic and acidic residues" evidence="2">
    <location>
        <begin position="134"/>
        <end position="150"/>
    </location>
</feature>